<sequence>MSTPTSPFIYSTDMGYGGQPPSSPLQQEHGVLHRPAEWRASSSSPLHQHRNPQVASCNQLLIKETWRVWMFPSRCPIPIPNAPSCTTVLSRLVSPTDTVDSFLLLCMRRCAKKRHTHHPLWGSLRDARQTSRHDDDAGD</sequence>
<organism evidence="2 3">
    <name type="scientific">Cercophora newfieldiana</name>
    <dbReference type="NCBI Taxonomy" id="92897"/>
    <lineage>
        <taxon>Eukaryota</taxon>
        <taxon>Fungi</taxon>
        <taxon>Dikarya</taxon>
        <taxon>Ascomycota</taxon>
        <taxon>Pezizomycotina</taxon>
        <taxon>Sordariomycetes</taxon>
        <taxon>Sordariomycetidae</taxon>
        <taxon>Sordariales</taxon>
        <taxon>Lasiosphaeriaceae</taxon>
        <taxon>Cercophora</taxon>
    </lineage>
</organism>
<feature type="region of interest" description="Disordered" evidence="1">
    <location>
        <begin position="32"/>
        <end position="51"/>
    </location>
</feature>
<comment type="caution">
    <text evidence="2">The sequence shown here is derived from an EMBL/GenBank/DDBJ whole genome shotgun (WGS) entry which is preliminary data.</text>
</comment>
<reference evidence="2" key="1">
    <citation type="submission" date="2023-06" db="EMBL/GenBank/DDBJ databases">
        <title>Genome-scale phylogeny and comparative genomics of the fungal order Sordariales.</title>
        <authorList>
            <consortium name="Lawrence Berkeley National Laboratory"/>
            <person name="Hensen N."/>
            <person name="Bonometti L."/>
            <person name="Westerberg I."/>
            <person name="Brannstrom I.O."/>
            <person name="Guillou S."/>
            <person name="Cros-Aarteil S."/>
            <person name="Calhoun S."/>
            <person name="Haridas S."/>
            <person name="Kuo A."/>
            <person name="Mondo S."/>
            <person name="Pangilinan J."/>
            <person name="Riley R."/>
            <person name="Labutti K."/>
            <person name="Andreopoulos B."/>
            <person name="Lipzen A."/>
            <person name="Chen C."/>
            <person name="Yanf M."/>
            <person name="Daum C."/>
            <person name="Ng V."/>
            <person name="Clum A."/>
            <person name="Steindorff A."/>
            <person name="Ohm R."/>
            <person name="Martin F."/>
            <person name="Silar P."/>
            <person name="Natvig D."/>
            <person name="Lalanne C."/>
            <person name="Gautier V."/>
            <person name="Ament-Velasquez S.L."/>
            <person name="Kruys A."/>
            <person name="Hutchinson M.I."/>
            <person name="Powell A.J."/>
            <person name="Barry K."/>
            <person name="Miller A.N."/>
            <person name="Grigoriev I.V."/>
            <person name="Debuchy R."/>
            <person name="Gladieux P."/>
            <person name="Thoren M.H."/>
            <person name="Johannesson H."/>
        </authorList>
    </citation>
    <scope>NUCLEOTIDE SEQUENCE</scope>
    <source>
        <strain evidence="2">SMH2532-1</strain>
    </source>
</reference>
<dbReference type="EMBL" id="JAULSV010000001">
    <property type="protein sequence ID" value="KAK0656395.1"/>
    <property type="molecule type" value="Genomic_DNA"/>
</dbReference>
<dbReference type="Proteomes" id="UP001174936">
    <property type="component" value="Unassembled WGS sequence"/>
</dbReference>
<dbReference type="AlphaFoldDB" id="A0AA39YQQ6"/>
<name>A0AA39YQQ6_9PEZI</name>
<proteinExistence type="predicted"/>
<evidence type="ECO:0000313" key="2">
    <source>
        <dbReference type="EMBL" id="KAK0656395.1"/>
    </source>
</evidence>
<protein>
    <submittedName>
        <fullName evidence="2">Uncharacterized protein</fullName>
    </submittedName>
</protein>
<gene>
    <name evidence="2" type="ORF">B0T16DRAFT_399223</name>
</gene>
<evidence type="ECO:0000256" key="1">
    <source>
        <dbReference type="SAM" id="MobiDB-lite"/>
    </source>
</evidence>
<feature type="compositionally biased region" description="Polar residues" evidence="1">
    <location>
        <begin position="40"/>
        <end position="51"/>
    </location>
</feature>
<keyword evidence="3" id="KW-1185">Reference proteome</keyword>
<accession>A0AA39YQQ6</accession>
<evidence type="ECO:0000313" key="3">
    <source>
        <dbReference type="Proteomes" id="UP001174936"/>
    </source>
</evidence>